<dbReference type="PANTHER" id="PTHR43711">
    <property type="entry name" value="TWO-COMPONENT HISTIDINE KINASE"/>
    <property type="match status" value="1"/>
</dbReference>
<dbReference type="CDD" id="cd00082">
    <property type="entry name" value="HisKA"/>
    <property type="match status" value="1"/>
</dbReference>
<evidence type="ECO:0000256" key="7">
    <source>
        <dbReference type="ARBA" id="ARBA00022840"/>
    </source>
</evidence>
<evidence type="ECO:0000256" key="3">
    <source>
        <dbReference type="ARBA" id="ARBA00022553"/>
    </source>
</evidence>
<proteinExistence type="predicted"/>
<keyword evidence="5" id="KW-0547">Nucleotide-binding</keyword>
<dbReference type="SMART" id="SM00387">
    <property type="entry name" value="HATPase_c"/>
    <property type="match status" value="1"/>
</dbReference>
<dbReference type="InterPro" id="IPR005467">
    <property type="entry name" value="His_kinase_dom"/>
</dbReference>
<dbReference type="Gene3D" id="3.30.565.10">
    <property type="entry name" value="Histidine kinase-like ATPase, C-terminal domain"/>
    <property type="match status" value="1"/>
</dbReference>
<feature type="transmembrane region" description="Helical" evidence="11">
    <location>
        <begin position="7"/>
        <end position="25"/>
    </location>
</feature>
<evidence type="ECO:0000256" key="1">
    <source>
        <dbReference type="ARBA" id="ARBA00000085"/>
    </source>
</evidence>
<keyword evidence="9" id="KW-0175">Coiled coil</keyword>
<dbReference type="InterPro" id="IPR036890">
    <property type="entry name" value="HATPase_C_sf"/>
</dbReference>
<comment type="caution">
    <text evidence="13">The sequence shown here is derived from an EMBL/GenBank/DDBJ whole genome shotgun (WGS) entry which is preliminary data.</text>
</comment>
<keyword evidence="11" id="KW-1133">Transmembrane helix</keyword>
<dbReference type="InterPro" id="IPR003661">
    <property type="entry name" value="HisK_dim/P_dom"/>
</dbReference>
<name>A0ABV8JUT2_9BACL</name>
<feature type="transmembrane region" description="Helical" evidence="11">
    <location>
        <begin position="138"/>
        <end position="162"/>
    </location>
</feature>
<evidence type="ECO:0000256" key="10">
    <source>
        <dbReference type="SAM" id="MobiDB-lite"/>
    </source>
</evidence>
<feature type="domain" description="Histidine kinase" evidence="12">
    <location>
        <begin position="244"/>
        <end position="506"/>
    </location>
</feature>
<dbReference type="GO" id="GO:0016301">
    <property type="term" value="F:kinase activity"/>
    <property type="evidence" value="ECO:0007669"/>
    <property type="project" value="UniProtKB-KW"/>
</dbReference>
<feature type="region of interest" description="Disordered" evidence="10">
    <location>
        <begin position="499"/>
        <end position="532"/>
    </location>
</feature>
<dbReference type="CDD" id="cd16922">
    <property type="entry name" value="HATPase_EvgS-ArcB-TorS-like"/>
    <property type="match status" value="1"/>
</dbReference>
<organism evidence="13 14">
    <name type="scientific">Paenibacillus xanthanilyticus</name>
    <dbReference type="NCBI Taxonomy" id="1783531"/>
    <lineage>
        <taxon>Bacteria</taxon>
        <taxon>Bacillati</taxon>
        <taxon>Bacillota</taxon>
        <taxon>Bacilli</taxon>
        <taxon>Bacillales</taxon>
        <taxon>Paenibacillaceae</taxon>
        <taxon>Paenibacillus</taxon>
    </lineage>
</organism>
<feature type="transmembrane region" description="Helical" evidence="11">
    <location>
        <begin position="174"/>
        <end position="190"/>
    </location>
</feature>
<dbReference type="Proteomes" id="UP001595715">
    <property type="component" value="Unassembled WGS sequence"/>
</dbReference>
<comment type="catalytic activity">
    <reaction evidence="1">
        <text>ATP + protein L-histidine = ADP + protein N-phospho-L-histidine.</text>
        <dbReference type="EC" id="2.7.13.3"/>
    </reaction>
</comment>
<keyword evidence="3" id="KW-0597">Phosphoprotein</keyword>
<accession>A0ABV8JUT2</accession>
<keyword evidence="11" id="KW-0472">Membrane</keyword>
<reference evidence="14" key="1">
    <citation type="journal article" date="2019" name="Int. J. Syst. Evol. Microbiol.">
        <title>The Global Catalogue of Microorganisms (GCM) 10K type strain sequencing project: providing services to taxonomists for standard genome sequencing and annotation.</title>
        <authorList>
            <consortium name="The Broad Institute Genomics Platform"/>
            <consortium name="The Broad Institute Genome Sequencing Center for Infectious Disease"/>
            <person name="Wu L."/>
            <person name="Ma J."/>
        </authorList>
    </citation>
    <scope>NUCLEOTIDE SEQUENCE [LARGE SCALE GENOMIC DNA]</scope>
    <source>
        <strain evidence="14">IBRC-M 10987</strain>
    </source>
</reference>
<dbReference type="InterPro" id="IPR003594">
    <property type="entry name" value="HATPase_dom"/>
</dbReference>
<evidence type="ECO:0000256" key="5">
    <source>
        <dbReference type="ARBA" id="ARBA00022741"/>
    </source>
</evidence>
<dbReference type="EMBL" id="JBHSAM010000007">
    <property type="protein sequence ID" value="MFC4098657.1"/>
    <property type="molecule type" value="Genomic_DNA"/>
</dbReference>
<dbReference type="SUPFAM" id="SSF47384">
    <property type="entry name" value="Homodimeric domain of signal transducing histidine kinase"/>
    <property type="match status" value="1"/>
</dbReference>
<evidence type="ECO:0000256" key="2">
    <source>
        <dbReference type="ARBA" id="ARBA00012438"/>
    </source>
</evidence>
<protein>
    <recommendedName>
        <fullName evidence="2">histidine kinase</fullName>
        <ecNumber evidence="2">2.7.13.3</ecNumber>
    </recommendedName>
</protein>
<dbReference type="PRINTS" id="PR00344">
    <property type="entry name" value="BCTRLSENSOR"/>
</dbReference>
<keyword evidence="8" id="KW-0902">Two-component regulatory system</keyword>
<dbReference type="InterPro" id="IPR004358">
    <property type="entry name" value="Sig_transdc_His_kin-like_C"/>
</dbReference>
<evidence type="ECO:0000313" key="14">
    <source>
        <dbReference type="Proteomes" id="UP001595715"/>
    </source>
</evidence>
<dbReference type="PANTHER" id="PTHR43711:SF26">
    <property type="entry name" value="SENSOR HISTIDINE KINASE RCSC"/>
    <property type="match status" value="1"/>
</dbReference>
<sequence length="532" mass="59080">MTLAKTFFASISIMITIAYLFNIGYKYLFEHASARMKYGLAIVCFIVSGWLAMVFGVRVGEVTMLDLRFVPTLVAVLVLPSPWMVLVIGTGIGLGRFIFSWDLTAVLGCVTMVIIGAACAGLHIAMRRVAWRYLWKSIFLIVAVNLLNSALATGTVLVNGSITPWAYWTEVTPYALPSRVLMCALFLFIFRDFQKEQQRTDELRTMNKLLRRQTRQLREAKRDIEAKAKELELASSYKSEFLANMSHELKTPLNSIILLSQLIRDSEEDRYNAEDMVYAELIQTAGNDLLQLINDILDLSKVEAGRMDIVIDRVSIHDMIQHLHHQFLPLAQQKGLRFEADVHANVPCTIWTDALRTNQILRNLLVNAFKFTSEGSVRLTVRLEAPAVPKDVPKRGRGRAWRGAAWTRQTQAEAEVAAGGVGTPSVARPRLAFSVSDTGIGIDKEKQELIFEAFRQENGAINRMYGGTGLGLSISRQLAMLLGGKLGLRSEKHKGSEFTFYLPLQPPAGAQPDGSDDSRAGTQPELAGSAAT</sequence>
<dbReference type="EC" id="2.7.13.3" evidence="2"/>
<evidence type="ECO:0000256" key="4">
    <source>
        <dbReference type="ARBA" id="ARBA00022679"/>
    </source>
</evidence>
<dbReference type="InterPro" id="IPR050736">
    <property type="entry name" value="Sensor_HK_Regulatory"/>
</dbReference>
<feature type="coiled-coil region" evidence="9">
    <location>
        <begin position="203"/>
        <end position="234"/>
    </location>
</feature>
<dbReference type="SMART" id="SM00388">
    <property type="entry name" value="HisKA"/>
    <property type="match status" value="1"/>
</dbReference>
<keyword evidence="6 13" id="KW-0418">Kinase</keyword>
<dbReference type="Pfam" id="PF00512">
    <property type="entry name" value="HisKA"/>
    <property type="match status" value="1"/>
</dbReference>
<evidence type="ECO:0000259" key="12">
    <source>
        <dbReference type="PROSITE" id="PS50109"/>
    </source>
</evidence>
<dbReference type="InterPro" id="IPR036097">
    <property type="entry name" value="HisK_dim/P_sf"/>
</dbReference>
<dbReference type="Pfam" id="PF02518">
    <property type="entry name" value="HATPase_c"/>
    <property type="match status" value="1"/>
</dbReference>
<gene>
    <name evidence="13" type="ORF">ACFOZ8_03190</name>
</gene>
<dbReference type="PROSITE" id="PS50109">
    <property type="entry name" value="HIS_KIN"/>
    <property type="match status" value="1"/>
</dbReference>
<evidence type="ECO:0000256" key="9">
    <source>
        <dbReference type="SAM" id="Coils"/>
    </source>
</evidence>
<feature type="transmembrane region" description="Helical" evidence="11">
    <location>
        <begin position="105"/>
        <end position="126"/>
    </location>
</feature>
<evidence type="ECO:0000256" key="11">
    <source>
        <dbReference type="SAM" id="Phobius"/>
    </source>
</evidence>
<dbReference type="SUPFAM" id="SSF55874">
    <property type="entry name" value="ATPase domain of HSP90 chaperone/DNA topoisomerase II/histidine kinase"/>
    <property type="match status" value="1"/>
</dbReference>
<dbReference type="Gene3D" id="1.10.287.130">
    <property type="match status" value="1"/>
</dbReference>
<dbReference type="RefSeq" id="WP_377717316.1">
    <property type="nucleotide sequence ID" value="NZ_JBHSAM010000007.1"/>
</dbReference>
<evidence type="ECO:0000256" key="8">
    <source>
        <dbReference type="ARBA" id="ARBA00023012"/>
    </source>
</evidence>
<keyword evidence="4" id="KW-0808">Transferase</keyword>
<evidence type="ECO:0000256" key="6">
    <source>
        <dbReference type="ARBA" id="ARBA00022777"/>
    </source>
</evidence>
<feature type="transmembrane region" description="Helical" evidence="11">
    <location>
        <begin position="69"/>
        <end position="99"/>
    </location>
</feature>
<evidence type="ECO:0000313" key="13">
    <source>
        <dbReference type="EMBL" id="MFC4098657.1"/>
    </source>
</evidence>
<feature type="transmembrane region" description="Helical" evidence="11">
    <location>
        <begin position="37"/>
        <end position="57"/>
    </location>
</feature>
<keyword evidence="11" id="KW-0812">Transmembrane</keyword>
<keyword evidence="7" id="KW-0067">ATP-binding</keyword>
<keyword evidence="14" id="KW-1185">Reference proteome</keyword>